<dbReference type="Gene3D" id="3.40.50.1000">
    <property type="entry name" value="HAD superfamily/HAD-like"/>
    <property type="match status" value="1"/>
</dbReference>
<proteinExistence type="predicted"/>
<protein>
    <submittedName>
        <fullName evidence="1">Hydrolase</fullName>
    </submittedName>
</protein>
<dbReference type="InterPro" id="IPR036412">
    <property type="entry name" value="HAD-like_sf"/>
</dbReference>
<evidence type="ECO:0000313" key="1">
    <source>
        <dbReference type="EMBL" id="KPV53702.1"/>
    </source>
</evidence>
<keyword evidence="1" id="KW-0378">Hydrolase</keyword>
<dbReference type="SFLD" id="SFLDG01129">
    <property type="entry name" value="C1.5:_HAD__Beta-PGM__Phosphata"/>
    <property type="match status" value="1"/>
</dbReference>
<dbReference type="PRINTS" id="PR00413">
    <property type="entry name" value="HADHALOGNASE"/>
</dbReference>
<dbReference type="PATRIC" id="fig|186479.3.peg.3579"/>
<dbReference type="EMBL" id="LJCR01000198">
    <property type="protein sequence ID" value="KPV53702.1"/>
    <property type="molecule type" value="Genomic_DNA"/>
</dbReference>
<dbReference type="SUPFAM" id="SSF56784">
    <property type="entry name" value="HAD-like"/>
    <property type="match status" value="1"/>
</dbReference>
<comment type="caution">
    <text evidence="1">The sequence shown here is derived from an EMBL/GenBank/DDBJ whole genome shotgun (WGS) entry which is preliminary data.</text>
</comment>
<dbReference type="InterPro" id="IPR023214">
    <property type="entry name" value="HAD_sf"/>
</dbReference>
<evidence type="ECO:0000313" key="2">
    <source>
        <dbReference type="Proteomes" id="UP000050509"/>
    </source>
</evidence>
<dbReference type="Proteomes" id="UP000050509">
    <property type="component" value="Unassembled WGS sequence"/>
</dbReference>
<dbReference type="NCBIfam" id="TIGR01509">
    <property type="entry name" value="HAD-SF-IA-v3"/>
    <property type="match status" value="1"/>
</dbReference>
<dbReference type="InterPro" id="IPR006439">
    <property type="entry name" value="HAD-SF_hydro_IA"/>
</dbReference>
<accession>A0A0P9DJN8</accession>
<dbReference type="Gene3D" id="1.10.150.240">
    <property type="entry name" value="Putative phosphatase, domain 2"/>
    <property type="match status" value="1"/>
</dbReference>
<dbReference type="InterPro" id="IPR050155">
    <property type="entry name" value="HAD-like_hydrolase_sf"/>
</dbReference>
<gene>
    <name evidence="1" type="ORF">SE17_08100</name>
</gene>
<dbReference type="Pfam" id="PF13419">
    <property type="entry name" value="HAD_2"/>
    <property type="match status" value="1"/>
</dbReference>
<dbReference type="SFLD" id="SFLDG01135">
    <property type="entry name" value="C1.5.6:_HAD__Beta-PGM__Phospha"/>
    <property type="match status" value="1"/>
</dbReference>
<dbReference type="GO" id="GO:0005829">
    <property type="term" value="C:cytosol"/>
    <property type="evidence" value="ECO:0007669"/>
    <property type="project" value="TreeGrafter"/>
</dbReference>
<dbReference type="PANTHER" id="PTHR43434">
    <property type="entry name" value="PHOSPHOGLYCOLATE PHOSPHATASE"/>
    <property type="match status" value="1"/>
</dbReference>
<dbReference type="GO" id="GO:0006281">
    <property type="term" value="P:DNA repair"/>
    <property type="evidence" value="ECO:0007669"/>
    <property type="project" value="TreeGrafter"/>
</dbReference>
<dbReference type="AlphaFoldDB" id="A0A0P9DJN8"/>
<dbReference type="GO" id="GO:0008967">
    <property type="term" value="F:phosphoglycolate phosphatase activity"/>
    <property type="evidence" value="ECO:0007669"/>
    <property type="project" value="TreeGrafter"/>
</dbReference>
<dbReference type="SFLD" id="SFLDS00003">
    <property type="entry name" value="Haloacid_Dehalogenase"/>
    <property type="match status" value="1"/>
</dbReference>
<sequence>MSEIRAVIFDVDGTLVDSNDAHAHAWVAALAEHGHAISYEHIRALIGMGGDKLLPAGADIASESEEGRQISKRRGAIFAERFLPHLRAFPEVRALLEQLHAQGLKLAVASSAKDEELKPLLALTGAAELFETTTSSSDAKHSKPDPDIVQATLKRLDLPAAQVVMVGDTPYDIEAAARAGISLIALRCGGWDGSALGAAQAVYADPAELLAQLANSPLAQ</sequence>
<keyword evidence="2" id="KW-1185">Reference proteome</keyword>
<name>A0A0P9DJN8_9CHLR</name>
<dbReference type="InterPro" id="IPR023198">
    <property type="entry name" value="PGP-like_dom2"/>
</dbReference>
<organism evidence="1 2">
    <name type="scientific">Kouleothrix aurantiaca</name>
    <dbReference type="NCBI Taxonomy" id="186479"/>
    <lineage>
        <taxon>Bacteria</taxon>
        <taxon>Bacillati</taxon>
        <taxon>Chloroflexota</taxon>
        <taxon>Chloroflexia</taxon>
        <taxon>Chloroflexales</taxon>
        <taxon>Roseiflexineae</taxon>
        <taxon>Roseiflexaceae</taxon>
        <taxon>Kouleothrix</taxon>
    </lineage>
</organism>
<dbReference type="InterPro" id="IPR041492">
    <property type="entry name" value="HAD_2"/>
</dbReference>
<dbReference type="NCBIfam" id="TIGR01549">
    <property type="entry name" value="HAD-SF-IA-v1"/>
    <property type="match status" value="1"/>
</dbReference>
<dbReference type="PANTHER" id="PTHR43434:SF16">
    <property type="entry name" value="BLL8046 PROTEIN"/>
    <property type="match status" value="1"/>
</dbReference>
<reference evidence="1 2" key="1">
    <citation type="submission" date="2015-09" db="EMBL/GenBank/DDBJ databases">
        <title>Draft genome sequence of Kouleothrix aurantiaca JCM 19913.</title>
        <authorList>
            <person name="Hemp J."/>
        </authorList>
    </citation>
    <scope>NUCLEOTIDE SEQUENCE [LARGE SCALE GENOMIC DNA]</scope>
    <source>
        <strain evidence="1 2">COM-B</strain>
    </source>
</reference>